<evidence type="ECO:0000256" key="3">
    <source>
        <dbReference type="ARBA" id="ARBA00022692"/>
    </source>
</evidence>
<dbReference type="PATRIC" id="fig|2209.72.peg.2120"/>
<organism evidence="7 10">
    <name type="scientific">Methanosarcina mazei</name>
    <name type="common">Methanosarcina frisia</name>
    <dbReference type="NCBI Taxonomy" id="2209"/>
    <lineage>
        <taxon>Archaea</taxon>
        <taxon>Methanobacteriati</taxon>
        <taxon>Methanobacteriota</taxon>
        <taxon>Stenosarchaea group</taxon>
        <taxon>Methanomicrobia</taxon>
        <taxon>Methanosarcinales</taxon>
        <taxon>Methanosarcinaceae</taxon>
        <taxon>Methanosarcina</taxon>
    </lineage>
</organism>
<dbReference type="InterPro" id="IPR050833">
    <property type="entry name" value="Poly_Biosynth_Transport"/>
</dbReference>
<feature type="transmembrane region" description="Helical" evidence="6">
    <location>
        <begin position="341"/>
        <end position="364"/>
    </location>
</feature>
<feature type="transmembrane region" description="Helical" evidence="6">
    <location>
        <begin position="460"/>
        <end position="481"/>
    </location>
</feature>
<feature type="transmembrane region" description="Helical" evidence="6">
    <location>
        <begin position="268"/>
        <end position="290"/>
    </location>
</feature>
<feature type="transmembrane region" description="Helical" evidence="6">
    <location>
        <begin position="87"/>
        <end position="112"/>
    </location>
</feature>
<reference evidence="9 10" key="1">
    <citation type="journal article" date="2015" name="ISME J.">
        <title>Genomic and phenotypic differentiation among Methanosarcina mazei populations from Columbia River sediment.</title>
        <authorList>
            <person name="Youngblut N.D."/>
            <person name="Wirth J.S."/>
            <person name="Henriksen J.R."/>
            <person name="Smith M."/>
            <person name="Simon H."/>
            <person name="Metcalf W.W."/>
            <person name="Whitaker R.J."/>
        </authorList>
    </citation>
    <scope>NUCLEOTIDE SEQUENCE [LARGE SCALE GENOMIC DNA]</scope>
    <source>
        <strain evidence="7 10">3.H.A.2.4</strain>
        <strain evidence="8 9">3.H.M.1A.1</strain>
    </source>
</reference>
<evidence type="ECO:0000256" key="4">
    <source>
        <dbReference type="ARBA" id="ARBA00022989"/>
    </source>
</evidence>
<feature type="transmembrane region" description="Helical" evidence="6">
    <location>
        <begin position="165"/>
        <end position="183"/>
    </location>
</feature>
<name>A0A0F8KJS8_METMZ</name>
<accession>A0A0F8KJS8</accession>
<evidence type="ECO:0000313" key="9">
    <source>
        <dbReference type="Proteomes" id="UP000034657"/>
    </source>
</evidence>
<feature type="transmembrane region" description="Helical" evidence="6">
    <location>
        <begin position="376"/>
        <end position="396"/>
    </location>
</feature>
<dbReference type="AlphaFoldDB" id="A0A0F8KJS8"/>
<feature type="transmembrane region" description="Helical" evidence="6">
    <location>
        <begin position="48"/>
        <end position="67"/>
    </location>
</feature>
<sequence length="513" mass="57846">MSEIVSKSLQKIAKGSAFVFIGTIVSLLLGFLARIIMVRFSTQSEYGVFSLSLTIISICTTVSALGLEEGATRYIAYLRGKNEKNDVQDTISSSIIIVLMASILVTALIYFASDFLAMRVFHDPNISFVLQIMAISIPFAVLINLIVSIFRGFDKASIKVYFGNILRPGVYLLLLLIVVFFNRSFVEMVSTYVISLLITFLILIAYFIKNSPIEIILRKGRVNYHTKSLLRFSIPLLIVSLLLAVMSWTDTLMLGFFKTTETVAAYSAAYPLANLLSPGINSIGFLYVPIISYMYSKNNIKDIGTLNESSTKWCFIITLPIFFILFVFPEFTLNLFYGSQYIKASSVLQILSLGFIVNSFFGLNYYTLTAIGKSRLLMNCSLISAASNIILNLILIPPFGMFGAAIASAISFTLIEIYMTLRLYKFLKIHPFTQKYVRFTILATLLIAVFYIFRNLFIQTLWTVSIVYILFLVTYSMSILITNSLDIEDKKILIQIEEKIITNFPIIKKFINI</sequence>
<dbReference type="GO" id="GO:0005886">
    <property type="term" value="C:plasma membrane"/>
    <property type="evidence" value="ECO:0007669"/>
    <property type="project" value="UniProtKB-SubCell"/>
</dbReference>
<keyword evidence="3 6" id="KW-0812">Transmembrane</keyword>
<dbReference type="EMBL" id="JJPP01000050">
    <property type="protein sequence ID" value="KKG81080.1"/>
    <property type="molecule type" value="Genomic_DNA"/>
</dbReference>
<feature type="transmembrane region" description="Helical" evidence="6">
    <location>
        <begin position="132"/>
        <end position="153"/>
    </location>
</feature>
<dbReference type="Proteomes" id="UP000034817">
    <property type="component" value="Unassembled WGS sequence"/>
</dbReference>
<feature type="transmembrane region" description="Helical" evidence="6">
    <location>
        <begin position="229"/>
        <end position="248"/>
    </location>
</feature>
<dbReference type="InterPro" id="IPR002797">
    <property type="entry name" value="Polysacc_synth"/>
</dbReference>
<dbReference type="Pfam" id="PF01943">
    <property type="entry name" value="Polysacc_synt"/>
    <property type="match status" value="1"/>
</dbReference>
<proteinExistence type="predicted"/>
<evidence type="ECO:0000256" key="6">
    <source>
        <dbReference type="SAM" id="Phobius"/>
    </source>
</evidence>
<dbReference type="EMBL" id="JJPT01000114">
    <property type="protein sequence ID" value="KKG89655.1"/>
    <property type="molecule type" value="Genomic_DNA"/>
</dbReference>
<keyword evidence="2" id="KW-1003">Cell membrane</keyword>
<evidence type="ECO:0000256" key="5">
    <source>
        <dbReference type="ARBA" id="ARBA00023136"/>
    </source>
</evidence>
<feature type="transmembrane region" description="Helical" evidence="6">
    <location>
        <begin position="12"/>
        <end position="36"/>
    </location>
</feature>
<keyword evidence="5 6" id="KW-0472">Membrane</keyword>
<dbReference type="PANTHER" id="PTHR30250:SF27">
    <property type="entry name" value="POLYSACCHARIDE BIOSYNTHESIS PROTEIN"/>
    <property type="match status" value="1"/>
</dbReference>
<feature type="transmembrane region" description="Helical" evidence="6">
    <location>
        <begin position="402"/>
        <end position="424"/>
    </location>
</feature>
<gene>
    <name evidence="7" type="ORF">DU55_09860</name>
    <name evidence="8" type="ORF">DU69_07570</name>
</gene>
<evidence type="ECO:0000313" key="8">
    <source>
        <dbReference type="EMBL" id="KKG89655.1"/>
    </source>
</evidence>
<keyword evidence="4 6" id="KW-1133">Transmembrane helix</keyword>
<comment type="subcellular location">
    <subcellularLocation>
        <location evidence="1">Cell membrane</location>
        <topology evidence="1">Multi-pass membrane protein</topology>
    </subcellularLocation>
</comment>
<evidence type="ECO:0000313" key="7">
    <source>
        <dbReference type="EMBL" id="KKG81080.1"/>
    </source>
</evidence>
<feature type="transmembrane region" description="Helical" evidence="6">
    <location>
        <begin position="436"/>
        <end position="454"/>
    </location>
</feature>
<comment type="caution">
    <text evidence="7">The sequence shown here is derived from an EMBL/GenBank/DDBJ whole genome shotgun (WGS) entry which is preliminary data.</text>
</comment>
<dbReference type="Proteomes" id="UP000034657">
    <property type="component" value="Unassembled WGS sequence"/>
</dbReference>
<dbReference type="CDD" id="cd13128">
    <property type="entry name" value="MATE_Wzx_like"/>
    <property type="match status" value="1"/>
</dbReference>
<feature type="transmembrane region" description="Helical" evidence="6">
    <location>
        <begin position="311"/>
        <end position="329"/>
    </location>
</feature>
<evidence type="ECO:0000256" key="2">
    <source>
        <dbReference type="ARBA" id="ARBA00022475"/>
    </source>
</evidence>
<dbReference type="PANTHER" id="PTHR30250">
    <property type="entry name" value="PST FAMILY PREDICTED COLANIC ACID TRANSPORTER"/>
    <property type="match status" value="1"/>
</dbReference>
<evidence type="ECO:0000256" key="1">
    <source>
        <dbReference type="ARBA" id="ARBA00004651"/>
    </source>
</evidence>
<protein>
    <submittedName>
        <fullName evidence="7">Uncharacterized protein</fullName>
    </submittedName>
</protein>
<evidence type="ECO:0000313" key="10">
    <source>
        <dbReference type="Proteomes" id="UP000034817"/>
    </source>
</evidence>
<dbReference type="RefSeq" id="WP_052735102.1">
    <property type="nucleotide sequence ID" value="NZ_JJPP01000050.1"/>
</dbReference>
<feature type="transmembrane region" description="Helical" evidence="6">
    <location>
        <begin position="189"/>
        <end position="208"/>
    </location>
</feature>